<evidence type="ECO:0000313" key="2">
    <source>
        <dbReference type="EMBL" id="KAJ4944655.1"/>
    </source>
</evidence>
<dbReference type="AlphaFoldDB" id="A0AAD6BKZ2"/>
<reference evidence="2" key="1">
    <citation type="submission" date="2022-11" db="EMBL/GenBank/DDBJ databases">
        <title>Chromosome-level genome of Pogonophryne albipinna.</title>
        <authorList>
            <person name="Jo E."/>
        </authorList>
    </citation>
    <scope>NUCLEOTIDE SEQUENCE</scope>
    <source>
        <strain evidence="2">SGF0006</strain>
        <tissue evidence="2">Muscle</tissue>
    </source>
</reference>
<evidence type="ECO:0000313" key="3">
    <source>
        <dbReference type="Proteomes" id="UP001219934"/>
    </source>
</evidence>
<comment type="caution">
    <text evidence="2">The sequence shown here is derived from an EMBL/GenBank/DDBJ whole genome shotgun (WGS) entry which is preliminary data.</text>
</comment>
<keyword evidence="3" id="KW-1185">Reference proteome</keyword>
<proteinExistence type="predicted"/>
<dbReference type="EMBL" id="JAPTMU010000004">
    <property type="protein sequence ID" value="KAJ4944655.1"/>
    <property type="molecule type" value="Genomic_DNA"/>
</dbReference>
<organism evidence="2 3">
    <name type="scientific">Pogonophryne albipinna</name>
    <dbReference type="NCBI Taxonomy" id="1090488"/>
    <lineage>
        <taxon>Eukaryota</taxon>
        <taxon>Metazoa</taxon>
        <taxon>Chordata</taxon>
        <taxon>Craniata</taxon>
        <taxon>Vertebrata</taxon>
        <taxon>Euteleostomi</taxon>
        <taxon>Actinopterygii</taxon>
        <taxon>Neopterygii</taxon>
        <taxon>Teleostei</taxon>
        <taxon>Neoteleostei</taxon>
        <taxon>Acanthomorphata</taxon>
        <taxon>Eupercaria</taxon>
        <taxon>Perciformes</taxon>
        <taxon>Notothenioidei</taxon>
        <taxon>Pogonophryne</taxon>
    </lineage>
</organism>
<evidence type="ECO:0000256" key="1">
    <source>
        <dbReference type="SAM" id="MobiDB-lite"/>
    </source>
</evidence>
<feature type="non-terminal residue" evidence="2">
    <location>
        <position position="1"/>
    </location>
</feature>
<gene>
    <name evidence="2" type="ORF">JOQ06_013198</name>
</gene>
<feature type="non-terminal residue" evidence="2">
    <location>
        <position position="217"/>
    </location>
</feature>
<dbReference type="Proteomes" id="UP001219934">
    <property type="component" value="Unassembled WGS sequence"/>
</dbReference>
<accession>A0AAD6BKZ2</accession>
<protein>
    <submittedName>
        <fullName evidence="2">Uncharacterized protein</fullName>
    </submittedName>
</protein>
<feature type="compositionally biased region" description="Basic and acidic residues" evidence="1">
    <location>
        <begin position="37"/>
        <end position="46"/>
    </location>
</feature>
<sequence length="217" mass="23510">FDFRGIGEGSAESVSEVWRESGPRVRAAPRSVACLHALEEETERTSNLRAQDNAEESKKKGGSVGTNGGDPEWSMDVRLMGSALKSTRPDYINCLLDSRILLSDKKPDSQSDLAGSVSMLDMPCSPQALVLLWSAKSQGQIASLSYGSSGNRPFSSNPPSFPTVDLNVCGRTWTRRFVNPKPRKEAGPNRCLYLCFLSVTTAVKASSLHRANAASRT</sequence>
<feature type="region of interest" description="Disordered" evidence="1">
    <location>
        <begin position="1"/>
        <end position="74"/>
    </location>
</feature>
<name>A0AAD6BKZ2_9TELE</name>